<proteinExistence type="predicted"/>
<evidence type="ECO:0008006" key="2">
    <source>
        <dbReference type="Google" id="ProtNLM"/>
    </source>
</evidence>
<name>A0A7C4JM73_STAMA</name>
<reference evidence="1" key="1">
    <citation type="journal article" date="2020" name="mSystems">
        <title>Genome- and Community-Level Interaction Insights into Carbon Utilization and Element Cycling Functions of Hydrothermarchaeota in Hydrothermal Sediment.</title>
        <authorList>
            <person name="Zhou Z."/>
            <person name="Liu Y."/>
            <person name="Xu W."/>
            <person name="Pan J."/>
            <person name="Luo Z.H."/>
            <person name="Li M."/>
        </authorList>
    </citation>
    <scope>NUCLEOTIDE SEQUENCE [LARGE SCALE GENOMIC DNA]</scope>
    <source>
        <strain evidence="1">SpSt-648</strain>
    </source>
</reference>
<organism evidence="1">
    <name type="scientific">Staphylothermus marinus</name>
    <dbReference type="NCBI Taxonomy" id="2280"/>
    <lineage>
        <taxon>Archaea</taxon>
        <taxon>Thermoproteota</taxon>
        <taxon>Thermoprotei</taxon>
        <taxon>Desulfurococcales</taxon>
        <taxon>Desulfurococcaceae</taxon>
        <taxon>Staphylothermus</taxon>
    </lineage>
</organism>
<sequence>MVEEDLDDVQLNYSVVQVTLLLDFSEESEKILELALSVAEELLDKNIFVEVEPIHVWFNQEYALQAIDLPQVYINGKLMFIGRVPNRSDFINAIMDRLGKSSKLIENEAIVVNESEDGFREVEVIY</sequence>
<gene>
    <name evidence="1" type="ORF">ENU20_05225</name>
</gene>
<dbReference type="AlphaFoldDB" id="A0A7C4JM73"/>
<dbReference type="EMBL" id="DTBP01000046">
    <property type="protein sequence ID" value="HGQ74458.1"/>
    <property type="molecule type" value="Genomic_DNA"/>
</dbReference>
<protein>
    <recommendedName>
        <fullName evidence="2">Thioredoxin-like fold domain-containing protein</fullName>
    </recommendedName>
</protein>
<evidence type="ECO:0000313" key="1">
    <source>
        <dbReference type="EMBL" id="HGQ74458.1"/>
    </source>
</evidence>
<comment type="caution">
    <text evidence="1">The sequence shown here is derived from an EMBL/GenBank/DDBJ whole genome shotgun (WGS) entry which is preliminary data.</text>
</comment>
<accession>A0A7C4JM73</accession>